<evidence type="ECO:0000313" key="6">
    <source>
        <dbReference type="EMBL" id="ADJ29578.1"/>
    </source>
</evidence>
<evidence type="ECO:0000259" key="4">
    <source>
        <dbReference type="Pfam" id="PF09699"/>
    </source>
</evidence>
<dbReference type="Proteomes" id="UP000000393">
    <property type="component" value="Chromosome"/>
</dbReference>
<dbReference type="HOGENOM" id="CLU_013154_0_0_6"/>
<dbReference type="EMBL" id="CP002086">
    <property type="protein sequence ID" value="ADJ29578.1"/>
    <property type="molecule type" value="Genomic_DNA"/>
</dbReference>
<dbReference type="eggNOG" id="COG0457">
    <property type="taxonomic scope" value="Bacteria"/>
</dbReference>
<evidence type="ECO:0000313" key="7">
    <source>
        <dbReference type="Proteomes" id="UP000000393"/>
    </source>
</evidence>
<protein>
    <submittedName>
        <fullName evidence="6">Doubled CXXCH domain protein</fullName>
    </submittedName>
</protein>
<keyword evidence="1 3" id="KW-0732">Signal</keyword>
<dbReference type="InterPro" id="IPR010177">
    <property type="entry name" value="Paired_CXXCH_1"/>
</dbReference>
<evidence type="ECO:0000259" key="5">
    <source>
        <dbReference type="Pfam" id="PF13435"/>
    </source>
</evidence>
<dbReference type="SUPFAM" id="SSF48452">
    <property type="entry name" value="TPR-like"/>
    <property type="match status" value="1"/>
</dbReference>
<dbReference type="InterPro" id="IPR036280">
    <property type="entry name" value="Multihaem_cyt_sf"/>
</dbReference>
<feature type="repeat" description="TPR" evidence="2">
    <location>
        <begin position="674"/>
        <end position="707"/>
    </location>
</feature>
<keyword evidence="2" id="KW-0802">TPR repeat</keyword>
<feature type="domain" description="Cytochrome c-552/4" evidence="5">
    <location>
        <begin position="62"/>
        <end position="88"/>
    </location>
</feature>
<dbReference type="Pfam" id="PF14559">
    <property type="entry name" value="TPR_19"/>
    <property type="match status" value="1"/>
</dbReference>
<feature type="signal peptide" evidence="3">
    <location>
        <begin position="1"/>
        <end position="29"/>
    </location>
</feature>
<dbReference type="Pfam" id="PF09699">
    <property type="entry name" value="Paired_CXXCH_1"/>
    <property type="match status" value="1"/>
</dbReference>
<dbReference type="GO" id="GO:0016491">
    <property type="term" value="F:oxidoreductase activity"/>
    <property type="evidence" value="ECO:0007669"/>
    <property type="project" value="TreeGrafter"/>
</dbReference>
<dbReference type="OrthoDB" id="9814800at2"/>
<dbReference type="InterPro" id="IPR019734">
    <property type="entry name" value="TPR_rpt"/>
</dbReference>
<name>D8KBD1_NITWC</name>
<dbReference type="RefSeq" id="WP_013221643.1">
    <property type="nucleotide sequence ID" value="NC_014315.1"/>
</dbReference>
<dbReference type="InterPro" id="IPR023155">
    <property type="entry name" value="Cyt_c-552/4"/>
</dbReference>
<dbReference type="STRING" id="105559.Nwat_2821"/>
<dbReference type="AlphaFoldDB" id="D8KBD1"/>
<dbReference type="InterPro" id="IPR051829">
    <property type="entry name" value="Multiheme_Cytochr_ET"/>
</dbReference>
<dbReference type="SUPFAM" id="SSF48695">
    <property type="entry name" value="Multiheme cytochromes"/>
    <property type="match status" value="1"/>
</dbReference>
<organism evidence="6 7">
    <name type="scientific">Nitrosococcus watsoni (strain C-113)</name>
    <dbReference type="NCBI Taxonomy" id="105559"/>
    <lineage>
        <taxon>Bacteria</taxon>
        <taxon>Pseudomonadati</taxon>
        <taxon>Pseudomonadota</taxon>
        <taxon>Gammaproteobacteria</taxon>
        <taxon>Chromatiales</taxon>
        <taxon>Chromatiaceae</taxon>
        <taxon>Nitrosococcus</taxon>
    </lineage>
</organism>
<dbReference type="PANTHER" id="PTHR35038">
    <property type="entry name" value="DISSIMILATORY SULFITE REDUCTASE SIRA"/>
    <property type="match status" value="1"/>
</dbReference>
<dbReference type="Gene3D" id="1.25.10.10">
    <property type="entry name" value="Leucine-rich Repeat Variant"/>
    <property type="match status" value="1"/>
</dbReference>
<feature type="domain" description="Cytochrome c-552/4" evidence="5">
    <location>
        <begin position="195"/>
        <end position="234"/>
    </location>
</feature>
<dbReference type="Gene3D" id="1.25.40.10">
    <property type="entry name" value="Tetratricopeptide repeat domain"/>
    <property type="match status" value="1"/>
</dbReference>
<keyword evidence="7" id="KW-1185">Reference proteome</keyword>
<evidence type="ECO:0000256" key="2">
    <source>
        <dbReference type="PROSITE-ProRule" id="PRU00339"/>
    </source>
</evidence>
<feature type="domain" description="Doubled CXXCH motif" evidence="4">
    <location>
        <begin position="356"/>
        <end position="383"/>
    </location>
</feature>
<dbReference type="Pfam" id="PF13435">
    <property type="entry name" value="Cytochrome_C554"/>
    <property type="match status" value="2"/>
</dbReference>
<dbReference type="PANTHER" id="PTHR35038:SF8">
    <property type="entry name" value="C-TYPE POLYHEME CYTOCHROME OMCC"/>
    <property type="match status" value="1"/>
</dbReference>
<feature type="repeat" description="TPR" evidence="2">
    <location>
        <begin position="606"/>
        <end position="639"/>
    </location>
</feature>
<dbReference type="InterPro" id="IPR011989">
    <property type="entry name" value="ARM-like"/>
</dbReference>
<feature type="chain" id="PRO_5003116737" evidence="3">
    <location>
        <begin position="30"/>
        <end position="760"/>
    </location>
</feature>
<reference evidence="6 7" key="1">
    <citation type="submission" date="2010-06" db="EMBL/GenBank/DDBJ databases">
        <title>Complete sequence of chromosome of Nitrosococcus watsoni C-113.</title>
        <authorList>
            <consortium name="US DOE Joint Genome Institute"/>
            <person name="Lucas S."/>
            <person name="Copeland A."/>
            <person name="Lapidus A."/>
            <person name="Cheng J.-F."/>
            <person name="Bruce D."/>
            <person name="Goodwin L."/>
            <person name="Pitluck S."/>
            <person name="Malfatti S.A."/>
            <person name="Chain P.S.G."/>
            <person name="Land M."/>
            <person name="Hauser L."/>
            <person name="Kyrpides N."/>
            <person name="Ivanova N."/>
            <person name="Cambell M.A."/>
            <person name="Heidelberg J.F."/>
            <person name="Klotz M.G."/>
            <person name="Woyke T."/>
        </authorList>
    </citation>
    <scope>NUCLEOTIDE SEQUENCE [LARGE SCALE GENOMIC DNA]</scope>
    <source>
        <strain evidence="6 7">C-113</strain>
    </source>
</reference>
<dbReference type="PROSITE" id="PS50005">
    <property type="entry name" value="TPR"/>
    <property type="match status" value="2"/>
</dbReference>
<sequence>MNSNIWNLLGNTSQATYLFLALAMACLTACNNPDENLQSESKQTTVTPQPLPKPHYVGGKHCQSCHGSQYADWQGSHHDLAMQEINDESVLGDFNHAQFEYAGVTTEFFRENGQFMIRTEGPNGALKTYPVAYTFGVYPLQQYLLALPGGRLQAFGIAWDSRPEEEGGQRWFHLYPNEQVSPQDPLHWTKHSQNWNFMCAECHSTHLEKNYRPRGRTYNTQWSDIDVSCEACHGPASNHLLWAKEERSPKYRFDGNKGLTHLFNEREGVHWSINKVTGQPQRSQARPTATEIQVCAACHSRRSQFFEDDRHGQPLLASFLPSTLESQLYYSDGQIHDEVYVYGSFLQSKMYQAGVTCSDCHNPHALSLKAPGEQVCLQCHTAKYASQQHHHHKAHKNSPQCVDCHMPSKYFMVIDERRDHSFRIPRPDLSATLGVPNTCNSCHSEQSAPWAAQHLEDWYGQPNPGSQPFAEVFSAARNGRSDAKPSLQALAVDTTQPAIIRATAARLLESYLDQDVLKTLSACLQDSDPLVRVSATQALSVNTLPAELRWQILKPLLYDSIKMVRVMVAEQLSDIPRGHLSPDDQHLLQQATQEYLASQAHNADSPQSQLNRGLFSLHQGNVNEALNHYQEAIALDDTWLPAYVNLADLYRLMEQDDKGKAVLQDALQRFPDSADVHYSLGLLFVRQLNQPEGLKHLKKAAQLAPQNARYQYVYAVGLHSAGQIKEALWVTRAALQNHQTNDLIRLEQQLDTELTHHNTQ</sequence>
<gene>
    <name evidence="6" type="ordered locus">Nwat_2821</name>
</gene>
<dbReference type="Gene3D" id="1.10.1130.10">
    <property type="entry name" value="Flavocytochrome C3, Chain A"/>
    <property type="match status" value="2"/>
</dbReference>
<proteinExistence type="predicted"/>
<dbReference type="InterPro" id="IPR011990">
    <property type="entry name" value="TPR-like_helical_dom_sf"/>
</dbReference>
<evidence type="ECO:0000256" key="3">
    <source>
        <dbReference type="SAM" id="SignalP"/>
    </source>
</evidence>
<accession>D8KBD1</accession>
<evidence type="ECO:0000256" key="1">
    <source>
        <dbReference type="ARBA" id="ARBA00022729"/>
    </source>
</evidence>
<dbReference type="SMART" id="SM00028">
    <property type="entry name" value="TPR"/>
    <property type="match status" value="3"/>
</dbReference>
<dbReference type="KEGG" id="nwa:Nwat_2821"/>